<dbReference type="RefSeq" id="WP_353863048.1">
    <property type="nucleotide sequence ID" value="NZ_CP088295.1"/>
</dbReference>
<evidence type="ECO:0000313" key="4">
    <source>
        <dbReference type="Proteomes" id="UP001058860"/>
    </source>
</evidence>
<gene>
    <name evidence="3" type="ORF">LRS13_17715</name>
</gene>
<evidence type="ECO:0000259" key="2">
    <source>
        <dbReference type="Pfam" id="PF04773"/>
    </source>
</evidence>
<dbReference type="Gene3D" id="2.60.120.1440">
    <property type="match status" value="1"/>
</dbReference>
<feature type="signal peptide" evidence="1">
    <location>
        <begin position="1"/>
        <end position="20"/>
    </location>
</feature>
<reference evidence="4" key="1">
    <citation type="submission" date="2021-11" db="EMBL/GenBank/DDBJ databases">
        <title>Cultivation dependent microbiological survey of springs from the worlds oldest radium mine currently devoted to the extraction of radon-saturated water.</title>
        <authorList>
            <person name="Kapinusova G."/>
            <person name="Smrhova T."/>
            <person name="Strejcek M."/>
            <person name="Suman J."/>
            <person name="Jani K."/>
            <person name="Pajer P."/>
            <person name="Uhlik O."/>
        </authorList>
    </citation>
    <scope>NUCLEOTIDE SEQUENCE [LARGE SCALE GENOMIC DNA]</scope>
    <source>
        <strain evidence="4">J379</strain>
    </source>
</reference>
<dbReference type="Proteomes" id="UP001058860">
    <property type="component" value="Chromosome"/>
</dbReference>
<protein>
    <submittedName>
        <fullName evidence="3">FecR family protein</fullName>
    </submittedName>
</protein>
<keyword evidence="4" id="KW-1185">Reference proteome</keyword>
<feature type="chain" id="PRO_5046407702" evidence="1">
    <location>
        <begin position="21"/>
        <end position="416"/>
    </location>
</feature>
<organism evidence="3 4">
    <name type="scientific">Svornostia abyssi</name>
    <dbReference type="NCBI Taxonomy" id="2898438"/>
    <lineage>
        <taxon>Bacteria</taxon>
        <taxon>Bacillati</taxon>
        <taxon>Actinomycetota</taxon>
        <taxon>Thermoleophilia</taxon>
        <taxon>Solirubrobacterales</taxon>
        <taxon>Baekduiaceae</taxon>
        <taxon>Svornostia</taxon>
    </lineage>
</organism>
<name>A0ABY5PCX8_9ACTN</name>
<evidence type="ECO:0000313" key="3">
    <source>
        <dbReference type="EMBL" id="UUY02521.1"/>
    </source>
</evidence>
<keyword evidence="1" id="KW-0732">Signal</keyword>
<dbReference type="EMBL" id="CP088295">
    <property type="protein sequence ID" value="UUY02521.1"/>
    <property type="molecule type" value="Genomic_DNA"/>
</dbReference>
<dbReference type="InterPro" id="IPR006860">
    <property type="entry name" value="FecR"/>
</dbReference>
<sequence>MLGLAGGLACAAILTSGATADQAQGPSVRATEAVPEQITLKGGQTVTTKTVFKRELKYTVQITGALTTPLGSGGDYVVDAFYGQQPGRAPTRDGALTGKAGGYNDTLDRFTTTRTPPAFNAAHTYTIVLDAVENGTMELTARAYTGELKITITPPGAATGGDKVTLSKVSRKVEVSRNEGNWENAANSMKLASGDRIHTGFKAGVTLTFPDGSRLHVDGMTMLELTELSRGPAGGVKVRLWLRLGEVTGEVNRSSGAAGDYNIKTPTSTASIRGTKFSVAHDGTATTVAVTESTVEVTANNGASVVVSAGLETRATAAGLTPPVAIGAGFKSGGLSSAQALARMESKIASGLRRCKLTVVSSRLTPAAGGWRGRFVVVRAGQGIDDKPTGTAQFGLKGTKVSGRNALAKRITRGCR</sequence>
<accession>A0ABY5PCX8</accession>
<dbReference type="Pfam" id="PF04773">
    <property type="entry name" value="FecR"/>
    <property type="match status" value="1"/>
</dbReference>
<evidence type="ECO:0000256" key="1">
    <source>
        <dbReference type="SAM" id="SignalP"/>
    </source>
</evidence>
<proteinExistence type="predicted"/>
<feature type="domain" description="FecR protein" evidence="2">
    <location>
        <begin position="195"/>
        <end position="296"/>
    </location>
</feature>
<dbReference type="PANTHER" id="PTHR38731">
    <property type="entry name" value="LIPL45-RELATED LIPOPROTEIN-RELATED"/>
    <property type="match status" value="1"/>
</dbReference>